<comment type="caution">
    <text evidence="15">The sequence shown here is derived from an EMBL/GenBank/DDBJ whole genome shotgun (WGS) entry which is preliminary data.</text>
</comment>
<keyword evidence="8 13" id="KW-0949">S-adenosyl-L-methionine</keyword>
<feature type="binding site" evidence="13">
    <location>
        <position position="287"/>
    </location>
    <ligand>
        <name>S-adenosyl-L-methionine</name>
        <dbReference type="ChEBI" id="CHEBI:59789"/>
    </ligand>
</feature>
<keyword evidence="7 13" id="KW-0808">Transferase</keyword>
<feature type="domain" description="SAM-dependent MTase RsmB/NOP-type" evidence="14">
    <location>
        <begin position="174"/>
        <end position="444"/>
    </location>
</feature>
<evidence type="ECO:0000313" key="16">
    <source>
        <dbReference type="Proteomes" id="UP000824241"/>
    </source>
</evidence>
<evidence type="ECO:0000256" key="9">
    <source>
        <dbReference type="ARBA" id="ARBA00022884"/>
    </source>
</evidence>
<evidence type="ECO:0000256" key="7">
    <source>
        <dbReference type="ARBA" id="ARBA00022679"/>
    </source>
</evidence>
<evidence type="ECO:0000256" key="12">
    <source>
        <dbReference type="ARBA" id="ARBA00047283"/>
    </source>
</evidence>
<dbReference type="InterPro" id="IPR035926">
    <property type="entry name" value="NusB-like_sf"/>
</dbReference>
<keyword evidence="9 13" id="KW-0694">RNA-binding</keyword>
<dbReference type="Pfam" id="PF01029">
    <property type="entry name" value="NusB"/>
    <property type="match status" value="1"/>
</dbReference>
<comment type="catalytic activity">
    <reaction evidence="12">
        <text>cytidine(967) in 16S rRNA + S-adenosyl-L-methionine = 5-methylcytidine(967) in 16S rRNA + S-adenosyl-L-homocysteine + H(+)</text>
        <dbReference type="Rhea" id="RHEA:42748"/>
        <dbReference type="Rhea" id="RHEA-COMP:10219"/>
        <dbReference type="Rhea" id="RHEA-COMP:10220"/>
        <dbReference type="ChEBI" id="CHEBI:15378"/>
        <dbReference type="ChEBI" id="CHEBI:57856"/>
        <dbReference type="ChEBI" id="CHEBI:59789"/>
        <dbReference type="ChEBI" id="CHEBI:74483"/>
        <dbReference type="ChEBI" id="CHEBI:82748"/>
        <dbReference type="EC" id="2.1.1.176"/>
    </reaction>
</comment>
<dbReference type="PROSITE" id="PS51686">
    <property type="entry name" value="SAM_MT_RSMB_NOP"/>
    <property type="match status" value="1"/>
</dbReference>
<keyword evidence="6 13" id="KW-0489">Methyltransferase</keyword>
<dbReference type="InterPro" id="IPR049560">
    <property type="entry name" value="MeTrfase_RsmB-F_NOP2_cat"/>
</dbReference>
<dbReference type="InterPro" id="IPR029063">
    <property type="entry name" value="SAM-dependent_MTases_sf"/>
</dbReference>
<evidence type="ECO:0000256" key="5">
    <source>
        <dbReference type="ARBA" id="ARBA00022552"/>
    </source>
</evidence>
<reference evidence="15" key="2">
    <citation type="journal article" date="2021" name="PeerJ">
        <title>Extensive microbial diversity within the chicken gut microbiome revealed by metagenomics and culture.</title>
        <authorList>
            <person name="Gilroy R."/>
            <person name="Ravi A."/>
            <person name="Getino M."/>
            <person name="Pursley I."/>
            <person name="Horton D.L."/>
            <person name="Alikhan N.F."/>
            <person name="Baker D."/>
            <person name="Gharbi K."/>
            <person name="Hall N."/>
            <person name="Watson M."/>
            <person name="Adriaenssens E.M."/>
            <person name="Foster-Nyarko E."/>
            <person name="Jarju S."/>
            <person name="Secka A."/>
            <person name="Antonio M."/>
            <person name="Oren A."/>
            <person name="Chaudhuri R.R."/>
            <person name="La Ragione R."/>
            <person name="Hildebrand F."/>
            <person name="Pallen M.J."/>
        </authorList>
    </citation>
    <scope>NUCLEOTIDE SEQUENCE</scope>
    <source>
        <strain evidence="15">CHK189-12415</strain>
    </source>
</reference>
<accession>A0A9D1DWG7</accession>
<comment type="subcellular location">
    <subcellularLocation>
        <location evidence="2">Cytoplasm</location>
    </subcellularLocation>
</comment>
<dbReference type="Proteomes" id="UP000824241">
    <property type="component" value="Unassembled WGS sequence"/>
</dbReference>
<dbReference type="Gene3D" id="3.40.50.150">
    <property type="entry name" value="Vaccinia Virus protein VP39"/>
    <property type="match status" value="1"/>
</dbReference>
<dbReference type="NCBIfam" id="NF011494">
    <property type="entry name" value="PRK14902.1"/>
    <property type="match status" value="1"/>
</dbReference>
<dbReference type="PANTHER" id="PTHR22807">
    <property type="entry name" value="NOP2 YEAST -RELATED NOL1/NOP2/FMU SUN DOMAIN-CONTAINING"/>
    <property type="match status" value="1"/>
</dbReference>
<dbReference type="Pfam" id="PF22458">
    <property type="entry name" value="RsmF-B_ferredox"/>
    <property type="match status" value="1"/>
</dbReference>
<dbReference type="InterPro" id="IPR054728">
    <property type="entry name" value="RsmB-like_ferredoxin"/>
</dbReference>
<dbReference type="CDD" id="cd02440">
    <property type="entry name" value="AdoMet_MTases"/>
    <property type="match status" value="1"/>
</dbReference>
<dbReference type="EC" id="2.1.1.176" evidence="3"/>
<protein>
    <recommendedName>
        <fullName evidence="3">16S rRNA (cytosine(967)-C(5))-methyltransferase</fullName>
        <ecNumber evidence="3">2.1.1.176</ecNumber>
    </recommendedName>
    <alternativeName>
        <fullName evidence="10">16S rRNA m5C967 methyltransferase</fullName>
    </alternativeName>
    <alternativeName>
        <fullName evidence="11">rRNA (cytosine-C(5)-)-methyltransferase RsmB</fullName>
    </alternativeName>
</protein>
<organism evidence="15 16">
    <name type="scientific">Candidatus Faecivivens stercoravium</name>
    <dbReference type="NCBI Taxonomy" id="2840803"/>
    <lineage>
        <taxon>Bacteria</taxon>
        <taxon>Bacillati</taxon>
        <taxon>Bacillota</taxon>
        <taxon>Clostridia</taxon>
        <taxon>Eubacteriales</taxon>
        <taxon>Oscillospiraceae</taxon>
        <taxon>Oscillospiraceae incertae sedis</taxon>
        <taxon>Candidatus Faecivivens</taxon>
    </lineage>
</organism>
<evidence type="ECO:0000256" key="2">
    <source>
        <dbReference type="ARBA" id="ARBA00004496"/>
    </source>
</evidence>
<evidence type="ECO:0000313" key="15">
    <source>
        <dbReference type="EMBL" id="HIR60281.1"/>
    </source>
</evidence>
<dbReference type="NCBIfam" id="TIGR00563">
    <property type="entry name" value="rsmB"/>
    <property type="match status" value="1"/>
</dbReference>
<evidence type="ECO:0000256" key="8">
    <source>
        <dbReference type="ARBA" id="ARBA00022691"/>
    </source>
</evidence>
<feature type="binding site" evidence="13">
    <location>
        <position position="314"/>
    </location>
    <ligand>
        <name>S-adenosyl-L-methionine</name>
        <dbReference type="ChEBI" id="CHEBI:59789"/>
    </ligand>
</feature>
<dbReference type="InterPro" id="IPR006027">
    <property type="entry name" value="NusB_RsmB_TIM44"/>
</dbReference>
<comment type="similarity">
    <text evidence="13">Belongs to the class I-like SAM-binding methyltransferase superfamily. RsmB/NOP family.</text>
</comment>
<dbReference type="AlphaFoldDB" id="A0A9D1DWG7"/>
<feature type="active site" description="Nucleophile" evidence="13">
    <location>
        <position position="383"/>
    </location>
</feature>
<dbReference type="InterPro" id="IPR023267">
    <property type="entry name" value="RCMT"/>
</dbReference>
<dbReference type="PANTHER" id="PTHR22807:SF53">
    <property type="entry name" value="RIBOSOMAL RNA SMALL SUBUNIT METHYLTRANSFERASE B-RELATED"/>
    <property type="match status" value="1"/>
</dbReference>
<dbReference type="GO" id="GO:0008649">
    <property type="term" value="F:rRNA methyltransferase activity"/>
    <property type="evidence" value="ECO:0007669"/>
    <property type="project" value="InterPro"/>
</dbReference>
<dbReference type="SUPFAM" id="SSF53335">
    <property type="entry name" value="S-adenosyl-L-methionine-dependent methyltransferases"/>
    <property type="match status" value="1"/>
</dbReference>
<feature type="binding site" evidence="13">
    <location>
        <position position="331"/>
    </location>
    <ligand>
        <name>S-adenosyl-L-methionine</name>
        <dbReference type="ChEBI" id="CHEBI:59789"/>
    </ligand>
</feature>
<proteinExistence type="inferred from homology"/>
<dbReference type="InterPro" id="IPR001678">
    <property type="entry name" value="MeTrfase_RsmB-F_NOP2_dom"/>
</dbReference>
<feature type="binding site" evidence="13">
    <location>
        <begin position="263"/>
        <end position="269"/>
    </location>
    <ligand>
        <name>S-adenosyl-L-methionine</name>
        <dbReference type="ChEBI" id="CHEBI:59789"/>
    </ligand>
</feature>
<sequence>MAPKSESPRTPREAAFTGICRMLKDKAYSNLLLDSLLRQLPDKRSRAFASSLFYGVLEREITLQHIIEVYSGRPVSKLDPEVAAALELGLYQLGWMDAVPDSAAVNESVNLVKNSHKKSAAGFVNGILRRFIREGKQLPLPEGPIERASVLYSMPGWILSLWRRDYGEETAVKLAESCLGRPPLQLRVNTLKADAGQVSAELKTAGFYAFPHPVVPDALTAREGSPAGLPAVTEGRCYIQDAASQLAAWAVGPEPGETVFDLCAAPGGKSFTMAQMMEDKGKLLAFDLHPSRVKLIADGAARLGIHCITAAAGDAGVFNSELGLADRVLCDVPCAGLGVIRRKPEIRRKTPEEIAGLPTVQARILDNAARYLKPGGILVYSTCSLNQDENDRVAAAFLESHPDFAPSPLPPVFDGLAGPGSHTVTLSPLMGDFDGFYIARFTKRV</sequence>
<dbReference type="SUPFAM" id="SSF48013">
    <property type="entry name" value="NusB-like"/>
    <property type="match status" value="1"/>
</dbReference>
<keyword evidence="4" id="KW-0963">Cytoplasm</keyword>
<evidence type="ECO:0000256" key="6">
    <source>
        <dbReference type="ARBA" id="ARBA00022603"/>
    </source>
</evidence>
<evidence type="ECO:0000256" key="10">
    <source>
        <dbReference type="ARBA" id="ARBA00030399"/>
    </source>
</evidence>
<evidence type="ECO:0000256" key="1">
    <source>
        <dbReference type="ARBA" id="ARBA00002724"/>
    </source>
</evidence>
<dbReference type="EMBL" id="DVHA01000053">
    <property type="protein sequence ID" value="HIR60281.1"/>
    <property type="molecule type" value="Genomic_DNA"/>
</dbReference>
<dbReference type="PRINTS" id="PR02008">
    <property type="entry name" value="RCMTFAMILY"/>
</dbReference>
<dbReference type="GO" id="GO:0003723">
    <property type="term" value="F:RNA binding"/>
    <property type="evidence" value="ECO:0007669"/>
    <property type="project" value="UniProtKB-UniRule"/>
</dbReference>
<evidence type="ECO:0000256" key="11">
    <source>
        <dbReference type="ARBA" id="ARBA00031088"/>
    </source>
</evidence>
<evidence type="ECO:0000256" key="13">
    <source>
        <dbReference type="PROSITE-ProRule" id="PRU01023"/>
    </source>
</evidence>
<keyword evidence="5" id="KW-0698">rRNA processing</keyword>
<evidence type="ECO:0000256" key="4">
    <source>
        <dbReference type="ARBA" id="ARBA00022490"/>
    </source>
</evidence>
<dbReference type="InterPro" id="IPR004573">
    <property type="entry name" value="rRNA_ssu_MeTfrase_B"/>
</dbReference>
<dbReference type="GO" id="GO:0005737">
    <property type="term" value="C:cytoplasm"/>
    <property type="evidence" value="ECO:0007669"/>
    <property type="project" value="UniProtKB-SubCell"/>
</dbReference>
<dbReference type="Gene3D" id="1.10.940.10">
    <property type="entry name" value="NusB-like"/>
    <property type="match status" value="1"/>
</dbReference>
<evidence type="ECO:0000256" key="3">
    <source>
        <dbReference type="ARBA" id="ARBA00012140"/>
    </source>
</evidence>
<dbReference type="GO" id="GO:0006355">
    <property type="term" value="P:regulation of DNA-templated transcription"/>
    <property type="evidence" value="ECO:0007669"/>
    <property type="project" value="InterPro"/>
</dbReference>
<comment type="function">
    <text evidence="1">Specifically methylates the cytosine at position 967 (m5C967) of 16S rRNA.</text>
</comment>
<evidence type="ECO:0000259" key="14">
    <source>
        <dbReference type="PROSITE" id="PS51686"/>
    </source>
</evidence>
<gene>
    <name evidence="15" type="primary">rsmB</name>
    <name evidence="15" type="ORF">IAB37_01725</name>
</gene>
<reference evidence="15" key="1">
    <citation type="submission" date="2020-10" db="EMBL/GenBank/DDBJ databases">
        <authorList>
            <person name="Gilroy R."/>
        </authorList>
    </citation>
    <scope>NUCLEOTIDE SEQUENCE</scope>
    <source>
        <strain evidence="15">CHK189-12415</strain>
    </source>
</reference>
<dbReference type="Pfam" id="PF01189">
    <property type="entry name" value="Methyltr_RsmB-F"/>
    <property type="match status" value="1"/>
</dbReference>
<name>A0A9D1DWG7_9FIRM</name>